<proteinExistence type="predicted"/>
<evidence type="ECO:0008006" key="3">
    <source>
        <dbReference type="Google" id="ProtNLM"/>
    </source>
</evidence>
<name>A0A9W7IHE6_HIBTR</name>
<evidence type="ECO:0000313" key="2">
    <source>
        <dbReference type="Proteomes" id="UP001165190"/>
    </source>
</evidence>
<sequence length="105" mass="12366">MKFCMNSIIGASQFVFTPGRQILDCIFIANEGIDHWRKKGLQGVVFKVDFRKAYDLVEWPILIKVMEKWGLVIGGKHGYIVVYRQLPSWFLSMEFQRRKSLWPKV</sequence>
<accession>A0A9W7IHE6</accession>
<dbReference type="EMBL" id="BSYR01000027">
    <property type="protein sequence ID" value="GMI95296.1"/>
    <property type="molecule type" value="Genomic_DNA"/>
</dbReference>
<organism evidence="1 2">
    <name type="scientific">Hibiscus trionum</name>
    <name type="common">Flower of an hour</name>
    <dbReference type="NCBI Taxonomy" id="183268"/>
    <lineage>
        <taxon>Eukaryota</taxon>
        <taxon>Viridiplantae</taxon>
        <taxon>Streptophyta</taxon>
        <taxon>Embryophyta</taxon>
        <taxon>Tracheophyta</taxon>
        <taxon>Spermatophyta</taxon>
        <taxon>Magnoliopsida</taxon>
        <taxon>eudicotyledons</taxon>
        <taxon>Gunneridae</taxon>
        <taxon>Pentapetalae</taxon>
        <taxon>rosids</taxon>
        <taxon>malvids</taxon>
        <taxon>Malvales</taxon>
        <taxon>Malvaceae</taxon>
        <taxon>Malvoideae</taxon>
        <taxon>Hibiscus</taxon>
    </lineage>
</organism>
<dbReference type="AlphaFoldDB" id="A0A9W7IHE6"/>
<protein>
    <recommendedName>
        <fullName evidence="3">Reverse transcriptase domain-containing protein</fullName>
    </recommendedName>
</protein>
<dbReference type="Proteomes" id="UP001165190">
    <property type="component" value="Unassembled WGS sequence"/>
</dbReference>
<gene>
    <name evidence="1" type="ORF">HRI_003198900</name>
</gene>
<evidence type="ECO:0000313" key="1">
    <source>
        <dbReference type="EMBL" id="GMI95296.1"/>
    </source>
</evidence>
<reference evidence="1" key="1">
    <citation type="submission" date="2023-05" db="EMBL/GenBank/DDBJ databases">
        <title>Genome and transcriptome analyses reveal genes involved in the formation of fine ridges on petal epidermal cells in Hibiscus trionum.</title>
        <authorList>
            <person name="Koshimizu S."/>
            <person name="Masuda S."/>
            <person name="Ishii T."/>
            <person name="Shirasu K."/>
            <person name="Hoshino A."/>
            <person name="Arita M."/>
        </authorList>
    </citation>
    <scope>NUCLEOTIDE SEQUENCE</scope>
    <source>
        <strain evidence="1">Hamamatsu line</strain>
    </source>
</reference>
<keyword evidence="2" id="KW-1185">Reference proteome</keyword>
<comment type="caution">
    <text evidence="1">The sequence shown here is derived from an EMBL/GenBank/DDBJ whole genome shotgun (WGS) entry which is preliminary data.</text>
</comment>
<dbReference type="OrthoDB" id="998159at2759"/>